<name>A0A377ZVG2_KLEPN</name>
<accession>A0A377ZVG2</accession>
<evidence type="ECO:0000313" key="2">
    <source>
        <dbReference type="Proteomes" id="UP000255192"/>
    </source>
</evidence>
<organism evidence="1 2">
    <name type="scientific">Klebsiella pneumoniae</name>
    <dbReference type="NCBI Taxonomy" id="573"/>
    <lineage>
        <taxon>Bacteria</taxon>
        <taxon>Pseudomonadati</taxon>
        <taxon>Pseudomonadota</taxon>
        <taxon>Gammaproteobacteria</taxon>
        <taxon>Enterobacterales</taxon>
        <taxon>Enterobacteriaceae</taxon>
        <taxon>Klebsiella/Raoultella group</taxon>
        <taxon>Klebsiella</taxon>
        <taxon>Klebsiella pneumoniae complex</taxon>
    </lineage>
</organism>
<protein>
    <submittedName>
        <fullName evidence="1">Uncharacterized protein</fullName>
    </submittedName>
</protein>
<dbReference type="EMBL" id="UGMD01000002">
    <property type="protein sequence ID" value="STU86400.1"/>
    <property type="molecule type" value="Genomic_DNA"/>
</dbReference>
<reference evidence="1 2" key="1">
    <citation type="submission" date="2018-06" db="EMBL/GenBank/DDBJ databases">
        <authorList>
            <consortium name="Pathogen Informatics"/>
            <person name="Doyle S."/>
        </authorList>
    </citation>
    <scope>NUCLEOTIDE SEQUENCE [LARGE SCALE GENOMIC DNA]</scope>
    <source>
        <strain evidence="1 2">NCTC204</strain>
    </source>
</reference>
<proteinExistence type="predicted"/>
<sequence length="88" mass="10242">MIDAIHKKRKATYQVTFFSRFHIASVVVFDGRYVVSAGEIARSLEAQDAKFSDDFMEQFHDDFLTQVQFITLFFVICITKRVYASSFN</sequence>
<evidence type="ECO:0000313" key="1">
    <source>
        <dbReference type="EMBL" id="STU86400.1"/>
    </source>
</evidence>
<dbReference type="Proteomes" id="UP000255192">
    <property type="component" value="Unassembled WGS sequence"/>
</dbReference>
<gene>
    <name evidence="1" type="ORF">NCTC204_01936</name>
</gene>
<dbReference type="AlphaFoldDB" id="A0A377ZVG2"/>